<name>A0A0D6EHG7_SPOSA</name>
<feature type="compositionally biased region" description="Low complexity" evidence="1">
    <location>
        <begin position="80"/>
        <end position="96"/>
    </location>
</feature>
<feature type="region of interest" description="Disordered" evidence="1">
    <location>
        <begin position="226"/>
        <end position="292"/>
    </location>
</feature>
<dbReference type="Proteomes" id="UP000243876">
    <property type="component" value="Unassembled WGS sequence"/>
</dbReference>
<feature type="compositionally biased region" description="Basic and acidic residues" evidence="1">
    <location>
        <begin position="259"/>
        <end position="274"/>
    </location>
</feature>
<dbReference type="PANTHER" id="PTHR31606:SF1">
    <property type="entry name" value="WW DOMAIN BINDING PROTEIN 2, ISOFORM E"/>
    <property type="match status" value="1"/>
</dbReference>
<keyword evidence="3" id="KW-1185">Reference proteome</keyword>
<organism evidence="2 3">
    <name type="scientific">Sporidiobolus salmonicolor</name>
    <name type="common">Yeast-like fungus</name>
    <name type="synonym">Sporobolomyces salmonicolor</name>
    <dbReference type="NCBI Taxonomy" id="5005"/>
    <lineage>
        <taxon>Eukaryota</taxon>
        <taxon>Fungi</taxon>
        <taxon>Dikarya</taxon>
        <taxon>Basidiomycota</taxon>
        <taxon>Pucciniomycotina</taxon>
        <taxon>Microbotryomycetes</taxon>
        <taxon>Sporidiobolales</taxon>
        <taxon>Sporidiobolaceae</taxon>
        <taxon>Sporobolomyces</taxon>
    </lineage>
</organism>
<dbReference type="EMBL" id="CENE01000002">
    <property type="protein sequence ID" value="CEQ39351.1"/>
    <property type="molecule type" value="Genomic_DNA"/>
</dbReference>
<feature type="compositionally biased region" description="Low complexity" evidence="1">
    <location>
        <begin position="283"/>
        <end position="292"/>
    </location>
</feature>
<gene>
    <name evidence="2" type="primary">SPOSA6832_00875</name>
</gene>
<accession>A0A0D6EHG7</accession>
<dbReference type="AlphaFoldDB" id="A0A0D6EHG7"/>
<sequence length="292" mass="30392">MASINWAMISSTGQPLPLPSEKFLLSLAGVSLSLFPHPPGAPLNVQPASKHDEYKCTAGTVHLSNKRIIYVAPGAAGRPEAPAGGAPSGVSATASTGPGGSLANGQASIAPGGVPEGAAKNVPLQTLSIPWSHFQDGRFKQPYFTAAYYEALCLPQDGGGLSSPHLLRLYFKESGGYDFYQTVEEMKARLAESSGRRGTPAVEALPLYTPAAPHASSPLAQDGAAAAPLPLHLPPPPPRHPPPRTMPSSSDLAAASVAREAEDLERREREHITQEEPAPPPIGDDAPPGYDA</sequence>
<evidence type="ECO:0000256" key="1">
    <source>
        <dbReference type="SAM" id="MobiDB-lite"/>
    </source>
</evidence>
<protein>
    <submittedName>
        <fullName evidence="2">SPOSA6832_00875-mRNA-1:cds</fullName>
    </submittedName>
</protein>
<reference evidence="3" key="1">
    <citation type="submission" date="2015-02" db="EMBL/GenBank/DDBJ databases">
        <authorList>
            <person name="Gon?alves P."/>
        </authorList>
    </citation>
    <scope>NUCLEOTIDE SEQUENCE [LARGE SCALE GENOMIC DNA]</scope>
</reference>
<feature type="region of interest" description="Disordered" evidence="1">
    <location>
        <begin position="80"/>
        <end position="114"/>
    </location>
</feature>
<dbReference type="GO" id="GO:0003713">
    <property type="term" value="F:transcription coactivator activity"/>
    <property type="evidence" value="ECO:0007669"/>
    <property type="project" value="InterPro"/>
</dbReference>
<dbReference type="SUPFAM" id="SSF50729">
    <property type="entry name" value="PH domain-like"/>
    <property type="match status" value="1"/>
</dbReference>
<dbReference type="PANTHER" id="PTHR31606">
    <property type="entry name" value="WW DOMAIN BINDING PROTEIN 2, ISOFORM E"/>
    <property type="match status" value="1"/>
</dbReference>
<feature type="compositionally biased region" description="Pro residues" evidence="1">
    <location>
        <begin position="231"/>
        <end position="245"/>
    </location>
</feature>
<dbReference type="GO" id="GO:0031490">
    <property type="term" value="F:chromatin DNA binding"/>
    <property type="evidence" value="ECO:0007669"/>
    <property type="project" value="TreeGrafter"/>
</dbReference>
<evidence type="ECO:0000313" key="3">
    <source>
        <dbReference type="Proteomes" id="UP000243876"/>
    </source>
</evidence>
<proteinExistence type="predicted"/>
<evidence type="ECO:0000313" key="2">
    <source>
        <dbReference type="EMBL" id="CEQ39351.1"/>
    </source>
</evidence>
<dbReference type="OrthoDB" id="1259151at2759"/>
<dbReference type="GO" id="GO:0005634">
    <property type="term" value="C:nucleus"/>
    <property type="evidence" value="ECO:0007669"/>
    <property type="project" value="TreeGrafter"/>
</dbReference>
<dbReference type="InterPro" id="IPR044852">
    <property type="entry name" value="WBP2-like"/>
</dbReference>